<feature type="compositionally biased region" description="Low complexity" evidence="1">
    <location>
        <begin position="125"/>
        <end position="141"/>
    </location>
</feature>
<reference evidence="2 3" key="1">
    <citation type="journal article" date="2014" name="Agronomy (Basel)">
        <title>A Draft Genome Sequence for Ensete ventricosum, the Drought-Tolerant Tree Against Hunger.</title>
        <authorList>
            <person name="Harrison J."/>
            <person name="Moore K.A."/>
            <person name="Paszkiewicz K."/>
            <person name="Jones T."/>
            <person name="Grant M."/>
            <person name="Ambacheew D."/>
            <person name="Muzemil S."/>
            <person name="Studholme D.J."/>
        </authorList>
    </citation>
    <scope>NUCLEOTIDE SEQUENCE [LARGE SCALE GENOMIC DNA]</scope>
</reference>
<dbReference type="EMBL" id="AMZH03006932">
    <property type="protein sequence ID" value="RRT62566.1"/>
    <property type="molecule type" value="Genomic_DNA"/>
</dbReference>
<dbReference type="Proteomes" id="UP000287651">
    <property type="component" value="Unassembled WGS sequence"/>
</dbReference>
<feature type="compositionally biased region" description="Low complexity" evidence="1">
    <location>
        <begin position="84"/>
        <end position="97"/>
    </location>
</feature>
<evidence type="ECO:0000313" key="3">
    <source>
        <dbReference type="Proteomes" id="UP000287651"/>
    </source>
</evidence>
<feature type="compositionally biased region" description="Polar residues" evidence="1">
    <location>
        <begin position="110"/>
        <end position="119"/>
    </location>
</feature>
<protein>
    <submittedName>
        <fullName evidence="2">Uncharacterized protein</fullName>
    </submittedName>
</protein>
<evidence type="ECO:0000256" key="1">
    <source>
        <dbReference type="SAM" id="MobiDB-lite"/>
    </source>
</evidence>
<dbReference type="AlphaFoldDB" id="A0A426ZF25"/>
<accession>A0A426ZF25</accession>
<feature type="compositionally biased region" description="Low complexity" evidence="1">
    <location>
        <begin position="35"/>
        <end position="61"/>
    </location>
</feature>
<feature type="region of interest" description="Disordered" evidence="1">
    <location>
        <begin position="1"/>
        <end position="146"/>
    </location>
</feature>
<feature type="compositionally biased region" description="Polar residues" evidence="1">
    <location>
        <begin position="1"/>
        <end position="11"/>
    </location>
</feature>
<gene>
    <name evidence="2" type="ORF">B296_00000697</name>
</gene>
<sequence length="191" mass="19431">MKQLPSRSGTPRRSAVRACSATASSTKPEPSNARSPTNATATATESEAEPSTAASSPASASVIGTTAPSKPELLGAVLGSGGRPSPEAETSSSAPAAGRRANAPEVLPPATSTTGTVRSPSEVPSARVLARARAASTSARSSGHRDKKGFVIARRWWKGVMSSLDKPKPRKSGEDSSLLFFDFGGPVGFPS</sequence>
<comment type="caution">
    <text evidence="2">The sequence shown here is derived from an EMBL/GenBank/DDBJ whole genome shotgun (WGS) entry which is preliminary data.</text>
</comment>
<organism evidence="2 3">
    <name type="scientific">Ensete ventricosum</name>
    <name type="common">Abyssinian banana</name>
    <name type="synonym">Musa ensete</name>
    <dbReference type="NCBI Taxonomy" id="4639"/>
    <lineage>
        <taxon>Eukaryota</taxon>
        <taxon>Viridiplantae</taxon>
        <taxon>Streptophyta</taxon>
        <taxon>Embryophyta</taxon>
        <taxon>Tracheophyta</taxon>
        <taxon>Spermatophyta</taxon>
        <taxon>Magnoliopsida</taxon>
        <taxon>Liliopsida</taxon>
        <taxon>Zingiberales</taxon>
        <taxon>Musaceae</taxon>
        <taxon>Ensete</taxon>
    </lineage>
</organism>
<feature type="compositionally biased region" description="Polar residues" evidence="1">
    <location>
        <begin position="21"/>
        <end position="34"/>
    </location>
</feature>
<evidence type="ECO:0000313" key="2">
    <source>
        <dbReference type="EMBL" id="RRT62566.1"/>
    </source>
</evidence>
<name>A0A426ZF25_ENSVE</name>
<proteinExistence type="predicted"/>